<dbReference type="EMBL" id="JAVAMP010000018">
    <property type="protein sequence ID" value="MDP5276746.1"/>
    <property type="molecule type" value="Genomic_DNA"/>
</dbReference>
<dbReference type="RefSeq" id="WP_305994054.1">
    <property type="nucleotide sequence ID" value="NZ_JAVAMP010000018.1"/>
</dbReference>
<keyword evidence="2" id="KW-1185">Reference proteome</keyword>
<dbReference type="Proteomes" id="UP001231941">
    <property type="component" value="Unassembled WGS sequence"/>
</dbReference>
<name>A0ABT9J545_9BACL</name>
<comment type="caution">
    <text evidence="1">The sequence shown here is derived from an EMBL/GenBank/DDBJ whole genome shotgun (WGS) entry which is preliminary data.</text>
</comment>
<accession>A0ABT9J545</accession>
<evidence type="ECO:0000313" key="1">
    <source>
        <dbReference type="EMBL" id="MDP5276746.1"/>
    </source>
</evidence>
<reference evidence="1 2" key="1">
    <citation type="submission" date="2023-08" db="EMBL/GenBank/DDBJ databases">
        <authorList>
            <person name="Park J.-S."/>
        </authorList>
    </citation>
    <scope>NUCLEOTIDE SEQUENCE [LARGE SCALE GENOMIC DNA]</scope>
    <source>
        <strain evidence="1 2">2205SS18-9</strain>
    </source>
</reference>
<proteinExistence type="predicted"/>
<evidence type="ECO:0000313" key="2">
    <source>
        <dbReference type="Proteomes" id="UP001231941"/>
    </source>
</evidence>
<organism evidence="1 2">
    <name type="scientific">Chengkuizengella axinellae</name>
    <dbReference type="NCBI Taxonomy" id="3064388"/>
    <lineage>
        <taxon>Bacteria</taxon>
        <taxon>Bacillati</taxon>
        <taxon>Bacillota</taxon>
        <taxon>Bacilli</taxon>
        <taxon>Bacillales</taxon>
        <taxon>Paenibacillaceae</taxon>
        <taxon>Chengkuizengella</taxon>
    </lineage>
</organism>
<protein>
    <submittedName>
        <fullName evidence="1">Uncharacterized protein</fullName>
    </submittedName>
</protein>
<gene>
    <name evidence="1" type="ORF">Q5Y73_21875</name>
</gene>
<sequence>MKITITKEVLLQEAKKVLQFLFKLPEINIILIKEVQIQSIKDESSIRKAIDKCFHDIYSDIDIEIKMNLHPKEFHSNQPIYADYLGRIGFNNDILGISHYCTEERGEVIRICKRNGVRFDLIISAYCVDGIPLLPHNRISEDSKKVDGFWFTAVQALGKLMRKDYLIASHLSHALTQEGLVLQMILRDQEYNTNYHRYGYAEELNYLTVLNNEDILFDKTSDRTFNYIARLIYSAVKSYDILYSSLNPSYQSRLENFINIWFFYKESLK</sequence>